<dbReference type="AlphaFoldDB" id="A0AAV1DH55"/>
<feature type="binding site" description="axial binding residue" evidence="11">
    <location>
        <position position="474"/>
    </location>
    <ligand>
        <name>heme</name>
        <dbReference type="ChEBI" id="CHEBI:30413"/>
    </ligand>
    <ligandPart>
        <name>Fe</name>
        <dbReference type="ChEBI" id="CHEBI:18248"/>
    </ligandPart>
</feature>
<dbReference type="Proteomes" id="UP001161247">
    <property type="component" value="Chromosome 5"/>
</dbReference>
<evidence type="ECO:0000256" key="4">
    <source>
        <dbReference type="ARBA" id="ARBA00022692"/>
    </source>
</evidence>
<evidence type="ECO:0000256" key="12">
    <source>
        <dbReference type="RuleBase" id="RU000461"/>
    </source>
</evidence>
<evidence type="ECO:0000313" key="14">
    <source>
        <dbReference type="EMBL" id="CAI9107197.1"/>
    </source>
</evidence>
<dbReference type="PANTHER" id="PTHR24282">
    <property type="entry name" value="CYTOCHROME P450 FAMILY MEMBER"/>
    <property type="match status" value="1"/>
</dbReference>
<keyword evidence="15" id="KW-1185">Reference proteome</keyword>
<comment type="similarity">
    <text evidence="2 12">Belongs to the cytochrome P450 family.</text>
</comment>
<name>A0AAV1DH55_OLDCO</name>
<dbReference type="PANTHER" id="PTHR24282:SF196">
    <property type="entry name" value="CYTOCHROME P450 714C2"/>
    <property type="match status" value="1"/>
</dbReference>
<keyword evidence="7 12" id="KW-0560">Oxidoreductase</keyword>
<dbReference type="InterPro" id="IPR050665">
    <property type="entry name" value="Cytochrome_P450_Monooxygen"/>
</dbReference>
<dbReference type="GO" id="GO:0005506">
    <property type="term" value="F:iron ion binding"/>
    <property type="evidence" value="ECO:0007669"/>
    <property type="project" value="InterPro"/>
</dbReference>
<dbReference type="GO" id="GO:0020037">
    <property type="term" value="F:heme binding"/>
    <property type="evidence" value="ECO:0007669"/>
    <property type="project" value="InterPro"/>
</dbReference>
<keyword evidence="9 12" id="KW-0503">Monooxygenase</keyword>
<dbReference type="InterPro" id="IPR017972">
    <property type="entry name" value="Cyt_P450_CS"/>
</dbReference>
<evidence type="ECO:0000256" key="5">
    <source>
        <dbReference type="ARBA" id="ARBA00022723"/>
    </source>
</evidence>
<evidence type="ECO:0000256" key="7">
    <source>
        <dbReference type="ARBA" id="ARBA00023002"/>
    </source>
</evidence>
<evidence type="ECO:0000256" key="10">
    <source>
        <dbReference type="ARBA" id="ARBA00023136"/>
    </source>
</evidence>
<dbReference type="GO" id="GO:0016705">
    <property type="term" value="F:oxidoreductase activity, acting on paired donors, with incorporation or reduction of molecular oxygen"/>
    <property type="evidence" value="ECO:0007669"/>
    <property type="project" value="InterPro"/>
</dbReference>
<evidence type="ECO:0000313" key="15">
    <source>
        <dbReference type="Proteomes" id="UP001161247"/>
    </source>
</evidence>
<dbReference type="Gene3D" id="1.10.630.10">
    <property type="entry name" value="Cytochrome P450"/>
    <property type="match status" value="1"/>
</dbReference>
<dbReference type="GO" id="GO:0004497">
    <property type="term" value="F:monooxygenase activity"/>
    <property type="evidence" value="ECO:0007669"/>
    <property type="project" value="UniProtKB-KW"/>
</dbReference>
<reference evidence="14" key="1">
    <citation type="submission" date="2023-03" db="EMBL/GenBank/DDBJ databases">
        <authorList>
            <person name="Julca I."/>
        </authorList>
    </citation>
    <scope>NUCLEOTIDE SEQUENCE</scope>
</reference>
<evidence type="ECO:0000256" key="6">
    <source>
        <dbReference type="ARBA" id="ARBA00022989"/>
    </source>
</evidence>
<proteinExistence type="inferred from homology"/>
<comment type="subcellular location">
    <subcellularLocation>
        <location evidence="1">Membrane</location>
    </subcellularLocation>
</comment>
<keyword evidence="5 11" id="KW-0479">Metal-binding</keyword>
<protein>
    <submittedName>
        <fullName evidence="14">OLC1v1006502C1</fullName>
    </submittedName>
</protein>
<evidence type="ECO:0000256" key="8">
    <source>
        <dbReference type="ARBA" id="ARBA00023004"/>
    </source>
</evidence>
<accession>A0AAV1DH55</accession>
<feature type="transmembrane region" description="Helical" evidence="13">
    <location>
        <begin position="6"/>
        <end position="27"/>
    </location>
</feature>
<gene>
    <name evidence="14" type="ORF">OLC1_LOCUS15565</name>
</gene>
<keyword evidence="6 13" id="KW-1133">Transmembrane helix</keyword>
<keyword evidence="4 13" id="KW-0812">Transmembrane</keyword>
<dbReference type="PROSITE" id="PS00086">
    <property type="entry name" value="CYTOCHROME_P450"/>
    <property type="match status" value="1"/>
</dbReference>
<comment type="cofactor">
    <cofactor evidence="11">
        <name>heme</name>
        <dbReference type="ChEBI" id="CHEBI:30413"/>
    </cofactor>
</comment>
<dbReference type="Pfam" id="PF00067">
    <property type="entry name" value="p450"/>
    <property type="match status" value="1"/>
</dbReference>
<evidence type="ECO:0000256" key="13">
    <source>
        <dbReference type="SAM" id="Phobius"/>
    </source>
</evidence>
<dbReference type="InterPro" id="IPR036396">
    <property type="entry name" value="Cyt_P450_sf"/>
</dbReference>
<keyword evidence="10 13" id="KW-0472">Membrane</keyword>
<dbReference type="EMBL" id="OX459122">
    <property type="protein sequence ID" value="CAI9107197.1"/>
    <property type="molecule type" value="Genomic_DNA"/>
</dbReference>
<evidence type="ECO:0000256" key="3">
    <source>
        <dbReference type="ARBA" id="ARBA00022617"/>
    </source>
</evidence>
<evidence type="ECO:0000256" key="11">
    <source>
        <dbReference type="PIRSR" id="PIRSR602401-1"/>
    </source>
</evidence>
<keyword evidence="3 11" id="KW-0349">Heme</keyword>
<sequence>MELNLSVSEGLITIGVICFVGFLFRLYDSLVAKPNRLRSALRKQGVSGPKPSLLLGNILQIKQSRDEAVAAAKGSSLFSDGAAPVSHDCGSLLLPFLEKWRKQFGEVFMFSLGNTQILSVTQPDMVKEITTCTSLDLGKPTYQAKERGSLLGQGILTSNGAVWAHQRKILAPELYMEKVKGMITLVQESTMTMINTWKNIIDEAGVSGVADIEIDPQMRSFSGDVISRACFGSSYAKGEEIFLKLRALQEASSRRVLATGIPGMRHLPTQNNRETWALEKEVKNLILQVVKERTSQAGGCEKDLLQMVIEGAKKSDFSKDEMDRFIVDNCKNIYLAGYETTAVSAAWCLMLLAANPEWQERIRSEVVDICKGQIPDSDMIRKMKQLTMAINESLRLYPPVSIISREALKDLKFGDIKIPKGVNIWTTVTSLHTDPENWGPDSYKFNPERFANGITGACKIPHLYMPFGVGPRVCLGQNLAMAELKILISLILANFSLSISPKYKHSPALNLVIEPGNGLNLLVKKL</sequence>
<evidence type="ECO:0000256" key="9">
    <source>
        <dbReference type="ARBA" id="ARBA00023033"/>
    </source>
</evidence>
<dbReference type="PRINTS" id="PR00463">
    <property type="entry name" value="EP450I"/>
</dbReference>
<keyword evidence="8 11" id="KW-0408">Iron</keyword>
<evidence type="ECO:0000256" key="2">
    <source>
        <dbReference type="ARBA" id="ARBA00010617"/>
    </source>
</evidence>
<organism evidence="14 15">
    <name type="scientific">Oldenlandia corymbosa var. corymbosa</name>
    <dbReference type="NCBI Taxonomy" id="529605"/>
    <lineage>
        <taxon>Eukaryota</taxon>
        <taxon>Viridiplantae</taxon>
        <taxon>Streptophyta</taxon>
        <taxon>Embryophyta</taxon>
        <taxon>Tracheophyta</taxon>
        <taxon>Spermatophyta</taxon>
        <taxon>Magnoliopsida</taxon>
        <taxon>eudicotyledons</taxon>
        <taxon>Gunneridae</taxon>
        <taxon>Pentapetalae</taxon>
        <taxon>asterids</taxon>
        <taxon>lamiids</taxon>
        <taxon>Gentianales</taxon>
        <taxon>Rubiaceae</taxon>
        <taxon>Rubioideae</taxon>
        <taxon>Spermacoceae</taxon>
        <taxon>Hedyotis-Oldenlandia complex</taxon>
        <taxon>Oldenlandia</taxon>
    </lineage>
</organism>
<dbReference type="InterPro" id="IPR002401">
    <property type="entry name" value="Cyt_P450_E_grp-I"/>
</dbReference>
<dbReference type="SUPFAM" id="SSF48264">
    <property type="entry name" value="Cytochrome P450"/>
    <property type="match status" value="1"/>
</dbReference>
<dbReference type="GO" id="GO:0016020">
    <property type="term" value="C:membrane"/>
    <property type="evidence" value="ECO:0007669"/>
    <property type="project" value="UniProtKB-SubCell"/>
</dbReference>
<evidence type="ECO:0000256" key="1">
    <source>
        <dbReference type="ARBA" id="ARBA00004370"/>
    </source>
</evidence>
<dbReference type="InterPro" id="IPR001128">
    <property type="entry name" value="Cyt_P450"/>
</dbReference>
<dbReference type="PRINTS" id="PR00385">
    <property type="entry name" value="P450"/>
</dbReference>